<organism evidence="2 3">
    <name type="scientific">Marinitoga hydrogenitolerans (strain DSM 16785 / JCM 12826 / AT1271)</name>
    <dbReference type="NCBI Taxonomy" id="1122195"/>
    <lineage>
        <taxon>Bacteria</taxon>
        <taxon>Thermotogati</taxon>
        <taxon>Thermotogota</taxon>
        <taxon>Thermotogae</taxon>
        <taxon>Petrotogales</taxon>
        <taxon>Petrotogaceae</taxon>
        <taxon>Marinitoga</taxon>
    </lineage>
</organism>
<evidence type="ECO:0000313" key="2">
    <source>
        <dbReference type="EMBL" id="SHE49895.1"/>
    </source>
</evidence>
<dbReference type="OrthoDB" id="46249at2"/>
<dbReference type="EMBL" id="FQUI01000005">
    <property type="protein sequence ID" value="SHE49895.1"/>
    <property type="molecule type" value="Genomic_DNA"/>
</dbReference>
<feature type="transmembrane region" description="Helical" evidence="1">
    <location>
        <begin position="5"/>
        <end position="24"/>
    </location>
</feature>
<dbReference type="Proteomes" id="UP000184334">
    <property type="component" value="Unassembled WGS sequence"/>
</dbReference>
<proteinExistence type="predicted"/>
<dbReference type="RefSeq" id="WP_072863228.1">
    <property type="nucleotide sequence ID" value="NZ_FQUI01000005.1"/>
</dbReference>
<evidence type="ECO:0000313" key="3">
    <source>
        <dbReference type="Proteomes" id="UP000184334"/>
    </source>
</evidence>
<keyword evidence="1" id="KW-1133">Transmembrane helix</keyword>
<gene>
    <name evidence="2" type="ORF">SAMN02745164_00567</name>
</gene>
<dbReference type="STRING" id="1122195.SAMN02745164_00567"/>
<keyword evidence="1" id="KW-0812">Transmembrane</keyword>
<comment type="caution">
    <text evidence="2">The sequence shown here is derived from an EMBL/GenBank/DDBJ whole genome shotgun (WGS) entry which is preliminary data.</text>
</comment>
<accession>A0A1M4TZI3</accession>
<keyword evidence="3" id="KW-1185">Reference proteome</keyword>
<keyword evidence="1" id="KW-0472">Membrane</keyword>
<sequence>MKKGFFIFLIIIPISIFSLNLGIYSNGIFLEFPAENLTVKAGYPTFGISYRGGDNYFNYNIVTDFNLNNPQLNNYISSNIAIKLQNANIYSGFWNVFDTNNSTESTSTINIGNMGFFTGISTTINNFKINISMNIKILNWIKTGDIITNLPSFKGTFEDAVSLNIGLNYLIPIKDNKVVLFFNFGANYISFPNGLTLYQFKNNYNFGVLLTLNELFKQEE</sequence>
<evidence type="ECO:0000256" key="1">
    <source>
        <dbReference type="SAM" id="Phobius"/>
    </source>
</evidence>
<name>A0A1M4TZI3_MARH1</name>
<protein>
    <submittedName>
        <fullName evidence="2">Uncharacterized protein</fullName>
    </submittedName>
</protein>
<dbReference type="AlphaFoldDB" id="A0A1M4TZI3"/>
<reference evidence="2" key="1">
    <citation type="submission" date="2016-11" db="EMBL/GenBank/DDBJ databases">
        <authorList>
            <person name="Varghese N."/>
            <person name="Submissions S."/>
        </authorList>
    </citation>
    <scope>NUCLEOTIDE SEQUENCE [LARGE SCALE GENOMIC DNA]</scope>
    <source>
        <strain evidence="2">DSM 16785</strain>
    </source>
</reference>